<dbReference type="InterPro" id="IPR023155">
    <property type="entry name" value="Cyt_c-552/4"/>
</dbReference>
<dbReference type="RefSeq" id="WP_149111614.1">
    <property type="nucleotide sequence ID" value="NZ_CP042425.1"/>
</dbReference>
<accession>A0A5C1AC43</accession>
<evidence type="ECO:0000259" key="1">
    <source>
        <dbReference type="Pfam" id="PF13435"/>
    </source>
</evidence>
<dbReference type="KEGG" id="lrs:PX52LOC_03925"/>
<reference evidence="3" key="1">
    <citation type="submission" date="2019-08" db="EMBL/GenBank/DDBJ databases">
        <title>Limnoglobus roseus gen. nov., sp. nov., a novel freshwater planctomycete with a giant genome from the family Gemmataceae.</title>
        <authorList>
            <person name="Kulichevskaya I.S."/>
            <person name="Naumoff D.G."/>
            <person name="Miroshnikov K."/>
            <person name="Ivanova A."/>
            <person name="Philippov D.A."/>
            <person name="Hakobyan A."/>
            <person name="Rijpstra I.C."/>
            <person name="Sinninghe Damste J.S."/>
            <person name="Liesack W."/>
            <person name="Dedysh S.N."/>
        </authorList>
    </citation>
    <scope>NUCLEOTIDE SEQUENCE [LARGE SCALE GENOMIC DNA]</scope>
    <source>
        <strain evidence="3">PX52</strain>
    </source>
</reference>
<keyword evidence="3" id="KW-1185">Reference proteome</keyword>
<feature type="domain" description="Cytochrome c-552/4" evidence="1">
    <location>
        <begin position="75"/>
        <end position="156"/>
    </location>
</feature>
<dbReference type="Gene3D" id="1.10.1130.10">
    <property type="entry name" value="Flavocytochrome C3, Chain A"/>
    <property type="match status" value="1"/>
</dbReference>
<dbReference type="AlphaFoldDB" id="A0A5C1AC43"/>
<organism evidence="2 3">
    <name type="scientific">Limnoglobus roseus</name>
    <dbReference type="NCBI Taxonomy" id="2598579"/>
    <lineage>
        <taxon>Bacteria</taxon>
        <taxon>Pseudomonadati</taxon>
        <taxon>Planctomycetota</taxon>
        <taxon>Planctomycetia</taxon>
        <taxon>Gemmatales</taxon>
        <taxon>Gemmataceae</taxon>
        <taxon>Limnoglobus</taxon>
    </lineage>
</organism>
<dbReference type="Proteomes" id="UP000324974">
    <property type="component" value="Chromosome"/>
</dbReference>
<protein>
    <recommendedName>
        <fullName evidence="1">Cytochrome c-552/4 domain-containing protein</fullName>
    </recommendedName>
</protein>
<dbReference type="InterPro" id="IPR036280">
    <property type="entry name" value="Multihaem_cyt_sf"/>
</dbReference>
<dbReference type="OrthoDB" id="248740at2"/>
<dbReference type="Pfam" id="PF13435">
    <property type="entry name" value="Cytochrome_C554"/>
    <property type="match status" value="1"/>
</dbReference>
<gene>
    <name evidence="2" type="ORF">PX52LOC_03925</name>
</gene>
<evidence type="ECO:0000313" key="2">
    <source>
        <dbReference type="EMBL" id="QEL16949.1"/>
    </source>
</evidence>
<dbReference type="SUPFAM" id="SSF48695">
    <property type="entry name" value="Multiheme cytochromes"/>
    <property type="match status" value="1"/>
</dbReference>
<sequence>MASLPRTLAGVGIAIGFLGLAFSQRPEAATPAPVARAQAAAAPQMIGMAGCAATGCHGRADVSYAAKPTDIWHESFSRWIDRDPHTRAYAVLESDLAKKIMSRLRQGDPKLPESATKDARCVACHSHPALASDAAIHDEGLNRLRAEGVSCEACHGNAERWQIAHTQWTNPATRDADLKSHGMEDLNDWSTQAKTCAGCHIGAPADDAKGYPVRDMNHDMIAAGHPRLEFEFVTFQQKLSKHWNPRHRGSPETDPGKESLLQAWLVGQVVTEQAYCELSLDRLAHGGKADARRPLPEFADWNCSQCHHNLTSPEWRSDAAKNQTTGLNAIRKLGQPGWIGASAILPGIPTPKFGQSGEDQRKANQKRWDELEGIRKAVAANPRGETKRRVQDFLRGEPAKEMNWEEATRNYMALRSFDLSLRASQVAPSKEFDDQLGQFRTVLWGATDEPLRREHTDKADPGYKGYQRKPESRWLWESSRQERKPVEEIVKGLRKSLGDRLQNLPP</sequence>
<proteinExistence type="predicted"/>
<dbReference type="EMBL" id="CP042425">
    <property type="protein sequence ID" value="QEL16949.1"/>
    <property type="molecule type" value="Genomic_DNA"/>
</dbReference>
<evidence type="ECO:0000313" key="3">
    <source>
        <dbReference type="Proteomes" id="UP000324974"/>
    </source>
</evidence>
<name>A0A5C1AC43_9BACT</name>